<evidence type="ECO:0000313" key="4">
    <source>
        <dbReference type="EMBL" id="ORT85295.1"/>
    </source>
</evidence>
<evidence type="ECO:0000259" key="3">
    <source>
        <dbReference type="Pfam" id="PF11678"/>
    </source>
</evidence>
<accession>A0A1X1PGI8</accession>
<organism evidence="4 5">
    <name type="scientific">Burkholderia puraquae</name>
    <dbReference type="NCBI Taxonomy" id="1904757"/>
    <lineage>
        <taxon>Bacteria</taxon>
        <taxon>Pseudomonadati</taxon>
        <taxon>Pseudomonadota</taxon>
        <taxon>Betaproteobacteria</taxon>
        <taxon>Burkholderiales</taxon>
        <taxon>Burkholderiaceae</taxon>
        <taxon>Burkholderia</taxon>
        <taxon>Burkholderia cepacia complex</taxon>
    </lineage>
</organism>
<sequence length="376" mass="41692">MQENQDHPIFTRRLRNGQPVLVGNAPGPFTLRLKGESAHGTTGYVETHWKRAEIPVGTVRTINGEALPPPFPPELQGNVIPGTEKTRLDGSASETEPGKQALDQLEAEVAVSTNSGAGALQQVAQTVAWPSFAIGGRVSDSREVESMLNANQALDNQCRVLRVQPVFPPHAGKLQVLRTETPNEAKVRLMNQLQPDSSYHSGVMSGRRNHRCATAFDVSVGQGRVLDDPILAKLLRSIADWRIPFASLTKGAALERYNQLDHTTREIVEATCRYYGDGTFPSDRLVPKKPPQQVVSEVYKQQQDFKKQEEQRLEKERIDQRNQQLKAQADKVKSTIQQDMDQLQQRLGQGADAARQGVNQAVEQGKQAVKNLIDKF</sequence>
<dbReference type="AlphaFoldDB" id="A0A1X1PGI8"/>
<evidence type="ECO:0000256" key="1">
    <source>
        <dbReference type="SAM" id="Coils"/>
    </source>
</evidence>
<feature type="domain" description="Antibacterial effector protein Tle3 C-terminal" evidence="3">
    <location>
        <begin position="142"/>
        <end position="301"/>
    </location>
</feature>
<feature type="coiled-coil region" evidence="1">
    <location>
        <begin position="306"/>
        <end position="346"/>
    </location>
</feature>
<feature type="region of interest" description="Disordered" evidence="2">
    <location>
        <begin position="65"/>
        <end position="99"/>
    </location>
</feature>
<evidence type="ECO:0000313" key="5">
    <source>
        <dbReference type="Proteomes" id="UP000193146"/>
    </source>
</evidence>
<dbReference type="RefSeq" id="WP_085039904.1">
    <property type="nucleotide sequence ID" value="NZ_CADIKG010000005.1"/>
</dbReference>
<dbReference type="Pfam" id="PF11678">
    <property type="entry name" value="Tle3_C"/>
    <property type="match status" value="1"/>
</dbReference>
<dbReference type="InterPro" id="IPR021692">
    <property type="entry name" value="Tle3_C"/>
</dbReference>
<name>A0A1X1PGI8_9BURK</name>
<keyword evidence="5" id="KW-1185">Reference proteome</keyword>
<gene>
    <name evidence="4" type="ORF">B7G54_15860</name>
</gene>
<reference evidence="4 5" key="1">
    <citation type="submission" date="2017-04" db="EMBL/GenBank/DDBJ databases">
        <title>Burkholderia puraquae sp. nov., a novel Burkholderia cepacia complex species from hospital setting samples.</title>
        <authorList>
            <person name="Martina P."/>
            <person name="Leguizamon M."/>
            <person name="Prieto C."/>
            <person name="Sousa S."/>
            <person name="Montanaro P."/>
            <person name="Draghi W."/>
            <person name="Staembler M."/>
            <person name="Bettiol M."/>
            <person name="Figoli C."/>
            <person name="Palau J."/>
            <person name="Alvarez F."/>
            <person name="Benetti S."/>
            <person name="Anchat E."/>
            <person name="Vescina C."/>
            <person name="Ferreras J."/>
            <person name="Lasch P."/>
            <person name="Lagares A."/>
            <person name="Zorreguieta A."/>
            <person name="Yantorno O."/>
            <person name="Bosch A."/>
        </authorList>
    </citation>
    <scope>NUCLEOTIDE SEQUENCE [LARGE SCALE GENOMIC DNA]</scope>
    <source>
        <strain evidence="4 5">CAMPA 1040</strain>
    </source>
</reference>
<keyword evidence="1" id="KW-0175">Coiled coil</keyword>
<comment type="caution">
    <text evidence="4">The sequence shown here is derived from an EMBL/GenBank/DDBJ whole genome shotgun (WGS) entry which is preliminary data.</text>
</comment>
<protein>
    <recommendedName>
        <fullName evidence="3">Antibacterial effector protein Tle3 C-terminal domain-containing protein</fullName>
    </recommendedName>
</protein>
<evidence type="ECO:0000256" key="2">
    <source>
        <dbReference type="SAM" id="MobiDB-lite"/>
    </source>
</evidence>
<dbReference type="EMBL" id="NBYX01000007">
    <property type="protein sequence ID" value="ORT85295.1"/>
    <property type="molecule type" value="Genomic_DNA"/>
</dbReference>
<dbReference type="OrthoDB" id="8829067at2"/>
<dbReference type="Proteomes" id="UP000193146">
    <property type="component" value="Unassembled WGS sequence"/>
</dbReference>
<proteinExistence type="predicted"/>